<comment type="caution">
    <text evidence="2">The sequence shown here is derived from an EMBL/GenBank/DDBJ whole genome shotgun (WGS) entry which is preliminary data.</text>
</comment>
<feature type="transmembrane region" description="Helical" evidence="1">
    <location>
        <begin position="7"/>
        <end position="29"/>
    </location>
</feature>
<accession>A0A4U5LZR0</accession>
<dbReference type="Proteomes" id="UP000298663">
    <property type="component" value="Unassembled WGS sequence"/>
</dbReference>
<keyword evidence="1" id="KW-0472">Membrane</keyword>
<keyword evidence="1" id="KW-1133">Transmembrane helix</keyword>
<dbReference type="AlphaFoldDB" id="A0A4U5LZR0"/>
<reference evidence="2 3" key="1">
    <citation type="journal article" date="2015" name="Genome Biol.">
        <title>Comparative genomics of Steinernema reveals deeply conserved gene regulatory networks.</title>
        <authorList>
            <person name="Dillman A.R."/>
            <person name="Macchietto M."/>
            <person name="Porter C.F."/>
            <person name="Rogers A."/>
            <person name="Williams B."/>
            <person name="Antoshechkin I."/>
            <person name="Lee M.M."/>
            <person name="Goodwin Z."/>
            <person name="Lu X."/>
            <person name="Lewis E.E."/>
            <person name="Goodrich-Blair H."/>
            <person name="Stock S.P."/>
            <person name="Adams B.J."/>
            <person name="Sternberg P.W."/>
            <person name="Mortazavi A."/>
        </authorList>
    </citation>
    <scope>NUCLEOTIDE SEQUENCE [LARGE SCALE GENOMIC DNA]</scope>
    <source>
        <strain evidence="2 3">ALL</strain>
    </source>
</reference>
<protein>
    <submittedName>
        <fullName evidence="2">Uncharacterized protein</fullName>
    </submittedName>
</protein>
<name>A0A4U5LZR0_STECR</name>
<dbReference type="OrthoDB" id="5803682at2759"/>
<organism evidence="2 3">
    <name type="scientific">Steinernema carpocapsae</name>
    <name type="common">Entomopathogenic nematode</name>
    <dbReference type="NCBI Taxonomy" id="34508"/>
    <lineage>
        <taxon>Eukaryota</taxon>
        <taxon>Metazoa</taxon>
        <taxon>Ecdysozoa</taxon>
        <taxon>Nematoda</taxon>
        <taxon>Chromadorea</taxon>
        <taxon>Rhabditida</taxon>
        <taxon>Tylenchina</taxon>
        <taxon>Panagrolaimomorpha</taxon>
        <taxon>Strongyloidoidea</taxon>
        <taxon>Steinernematidae</taxon>
        <taxon>Steinernema</taxon>
    </lineage>
</organism>
<feature type="transmembrane region" description="Helical" evidence="1">
    <location>
        <begin position="41"/>
        <end position="61"/>
    </location>
</feature>
<evidence type="ECO:0000256" key="1">
    <source>
        <dbReference type="SAM" id="Phobius"/>
    </source>
</evidence>
<proteinExistence type="predicted"/>
<reference evidence="2 3" key="2">
    <citation type="journal article" date="2019" name="G3 (Bethesda)">
        <title>Hybrid Assembly of the Genome of the Entomopathogenic Nematode Steinernema carpocapsae Identifies the X-Chromosome.</title>
        <authorList>
            <person name="Serra L."/>
            <person name="Macchietto M."/>
            <person name="Macias-Munoz A."/>
            <person name="McGill C.J."/>
            <person name="Rodriguez I.M."/>
            <person name="Rodriguez B."/>
            <person name="Murad R."/>
            <person name="Mortazavi A."/>
        </authorList>
    </citation>
    <scope>NUCLEOTIDE SEQUENCE [LARGE SCALE GENOMIC DNA]</scope>
    <source>
        <strain evidence="2 3">ALL</strain>
    </source>
</reference>
<sequence>MKTSKQLLIVLLANLVISIYLFFVLYYMLAVKRKTRFTETLSQFFDLVAASAAIMLPVLFIKMHPKLQDVVRSHLLLSRVSNSKCVAPAGNEEANVYFNELAKSWSVKEKPCIVVR</sequence>
<evidence type="ECO:0000313" key="3">
    <source>
        <dbReference type="Proteomes" id="UP000298663"/>
    </source>
</evidence>
<evidence type="ECO:0000313" key="2">
    <source>
        <dbReference type="EMBL" id="TKR61840.1"/>
    </source>
</evidence>
<keyword evidence="1" id="KW-0812">Transmembrane</keyword>
<dbReference type="EMBL" id="AZBU02000011">
    <property type="protein sequence ID" value="TKR61840.1"/>
    <property type="molecule type" value="Genomic_DNA"/>
</dbReference>
<gene>
    <name evidence="2" type="ORF">L596_028895</name>
</gene>
<keyword evidence="3" id="KW-1185">Reference proteome</keyword>